<feature type="region of interest" description="Disordered" evidence="1">
    <location>
        <begin position="35"/>
        <end position="62"/>
    </location>
</feature>
<comment type="caution">
    <text evidence="3">The sequence shown here is derived from an EMBL/GenBank/DDBJ whole genome shotgun (WGS) entry which is preliminary data.</text>
</comment>
<dbReference type="InterPro" id="IPR024534">
    <property type="entry name" value="JetD_C"/>
</dbReference>
<evidence type="ECO:0000259" key="2">
    <source>
        <dbReference type="Pfam" id="PF09983"/>
    </source>
</evidence>
<gene>
    <name evidence="3" type="ORF">Pmgp_00803</name>
</gene>
<feature type="domain" description="Wadjet protein JetD C-terminal" evidence="2">
    <location>
        <begin position="293"/>
        <end position="463"/>
    </location>
</feature>
<dbReference type="AlphaFoldDB" id="A0A4Y7RX16"/>
<protein>
    <recommendedName>
        <fullName evidence="2">Wadjet protein JetD C-terminal domain-containing protein</fullName>
    </recommendedName>
</protein>
<name>A0A4Y7RX16_9FIRM</name>
<proteinExistence type="predicted"/>
<keyword evidence="4" id="KW-1185">Reference proteome</keyword>
<evidence type="ECO:0000256" key="1">
    <source>
        <dbReference type="SAM" id="MobiDB-lite"/>
    </source>
</evidence>
<organism evidence="3 4">
    <name type="scientific">Pelotomaculum propionicicum</name>
    <dbReference type="NCBI Taxonomy" id="258475"/>
    <lineage>
        <taxon>Bacteria</taxon>
        <taxon>Bacillati</taxon>
        <taxon>Bacillota</taxon>
        <taxon>Clostridia</taxon>
        <taxon>Eubacteriales</taxon>
        <taxon>Desulfotomaculaceae</taxon>
        <taxon>Pelotomaculum</taxon>
    </lineage>
</organism>
<evidence type="ECO:0000313" key="4">
    <source>
        <dbReference type="Proteomes" id="UP000297597"/>
    </source>
</evidence>
<sequence length="464" mass="52672">MRMKTTYDILNALLDRYERSATGKTELSLETGNAVNMLPGAGRASGERSDGTGPEGQFPEKRLENVEKPARRIWFHFNRKNLPAYFDDTSARPKSEINESCLVLAGRGLIEIRWVKHEEGNLIEKVALNTKAVGDAYRYLGRKPRAAAASEVCALARTYSAGAPSWAASFFSCMAERLSRGESVARYFDIGDLERVELLFKAVREAAVLKDETPRRVFSQRVLGDSKAFDSVAGSLARAARDFHPAFRAGEGEGEGEREGWEQKEVLAELGLVDNPQHLFISGPLKFSVEGRVVDTEVFTPDLGLPSEMVRQMEVLEISAERVITIENLTAYYEFIKRHPGRFLTVYLGGYHNSPRRLFLTKLRGYLEAAGREVAFYHWGDIDYGGFTIFNHLRGKCGLELKPLCMDVATLRRYEQFGLPFDRAYGQRLRRLLEQEEYRLFHEVILYMLEKGIRLEQECVEVDR</sequence>
<evidence type="ECO:0000313" key="3">
    <source>
        <dbReference type="EMBL" id="TEB12827.1"/>
    </source>
</evidence>
<dbReference type="Pfam" id="PF09983">
    <property type="entry name" value="JetD_C"/>
    <property type="match status" value="1"/>
</dbReference>
<reference evidence="3 4" key="1">
    <citation type="journal article" date="2018" name="Environ. Microbiol.">
        <title>Novel energy conservation strategies and behaviour of Pelotomaculum schinkii driving syntrophic propionate catabolism.</title>
        <authorList>
            <person name="Hidalgo-Ahumada C.A.P."/>
            <person name="Nobu M.K."/>
            <person name="Narihiro T."/>
            <person name="Tamaki H."/>
            <person name="Liu W.T."/>
            <person name="Kamagata Y."/>
            <person name="Stams A.J.M."/>
            <person name="Imachi H."/>
            <person name="Sousa D.Z."/>
        </authorList>
    </citation>
    <scope>NUCLEOTIDE SEQUENCE [LARGE SCALE GENOMIC DNA]</scope>
    <source>
        <strain evidence="3 4">MGP</strain>
    </source>
</reference>
<dbReference type="Proteomes" id="UP000297597">
    <property type="component" value="Unassembled WGS sequence"/>
</dbReference>
<dbReference type="Gene3D" id="3.40.1360.10">
    <property type="match status" value="1"/>
</dbReference>
<dbReference type="EMBL" id="QFFZ01000005">
    <property type="protein sequence ID" value="TEB12827.1"/>
    <property type="molecule type" value="Genomic_DNA"/>
</dbReference>
<accession>A0A4Y7RX16</accession>